<dbReference type="AlphaFoldDB" id="A0A9X2JV32"/>
<proteinExistence type="predicted"/>
<evidence type="ECO:0000313" key="1">
    <source>
        <dbReference type="EMBL" id="MCP2264631.1"/>
    </source>
</evidence>
<evidence type="ECO:0000313" key="2">
    <source>
        <dbReference type="Proteomes" id="UP001139493"/>
    </source>
</evidence>
<reference evidence="1" key="1">
    <citation type="submission" date="2022-06" db="EMBL/GenBank/DDBJ databases">
        <title>Genomic Encyclopedia of Archaeal and Bacterial Type Strains, Phase II (KMG-II): from individual species to whole genera.</title>
        <authorList>
            <person name="Goeker M."/>
        </authorList>
    </citation>
    <scope>NUCLEOTIDE SEQUENCE</scope>
    <source>
        <strain evidence="1">DSM 26652</strain>
    </source>
</reference>
<dbReference type="RefSeq" id="WP_253835228.1">
    <property type="nucleotide sequence ID" value="NZ_JAMTCS010000005.1"/>
</dbReference>
<sequence length="284" mass="31360">MTLVVADIHDGDRITMVSDTKITWAGDVTKTRHTYENALAKIVILRADLAVGVAGNDPHGTIRLLTEVRDVTVDEMLERLRLERHAEFVIAALDPARLWMVRDGNVEPRTGGIRAWCGDGDAYSEFQEKYHQWGEGQEVPFLLMSSEQGLTSFDSVSTVGGYTIRASGTPTEGFLFPPDRMALMPEMQVTSARFEHGNLKLTLEVPPGGDPTVSELIVFAGRGRTRGAIGLLHPLANAGRLFRHEHPYESVTVPASTPDEFVRIALEDHGQEVVYGPKPQGWNF</sequence>
<keyword evidence="2" id="KW-1185">Reference proteome</keyword>
<comment type="caution">
    <text evidence="1">The sequence shown here is derived from an EMBL/GenBank/DDBJ whole genome shotgun (WGS) entry which is preliminary data.</text>
</comment>
<accession>A0A9X2JV32</accession>
<organism evidence="1 2">
    <name type="scientific">Promicromonospora thailandica</name>
    <dbReference type="NCBI Taxonomy" id="765201"/>
    <lineage>
        <taxon>Bacteria</taxon>
        <taxon>Bacillati</taxon>
        <taxon>Actinomycetota</taxon>
        <taxon>Actinomycetes</taxon>
        <taxon>Micrococcales</taxon>
        <taxon>Promicromonosporaceae</taxon>
        <taxon>Promicromonospora</taxon>
    </lineage>
</organism>
<name>A0A9X2JV32_9MICO</name>
<protein>
    <submittedName>
        <fullName evidence="1">Uncharacterized protein</fullName>
    </submittedName>
</protein>
<gene>
    <name evidence="1" type="ORF">APR03_001969</name>
</gene>
<dbReference type="Proteomes" id="UP001139493">
    <property type="component" value="Unassembled WGS sequence"/>
</dbReference>
<dbReference type="EMBL" id="JAMTCS010000005">
    <property type="protein sequence ID" value="MCP2264631.1"/>
    <property type="molecule type" value="Genomic_DNA"/>
</dbReference>